<dbReference type="SUPFAM" id="SSF47113">
    <property type="entry name" value="Histone-fold"/>
    <property type="match status" value="1"/>
</dbReference>
<evidence type="ECO:0000313" key="3">
    <source>
        <dbReference type="Proteomes" id="UP001303046"/>
    </source>
</evidence>
<reference evidence="2 3" key="1">
    <citation type="submission" date="2023-08" db="EMBL/GenBank/DDBJ databases">
        <title>A Necator americanus chromosomal reference genome.</title>
        <authorList>
            <person name="Ilik V."/>
            <person name="Petrzelkova K.J."/>
            <person name="Pardy F."/>
            <person name="Fuh T."/>
            <person name="Niatou-Singa F.S."/>
            <person name="Gouil Q."/>
            <person name="Baker L."/>
            <person name="Ritchie M.E."/>
            <person name="Jex A.R."/>
            <person name="Gazzola D."/>
            <person name="Li H."/>
            <person name="Toshio Fujiwara R."/>
            <person name="Zhan B."/>
            <person name="Aroian R.V."/>
            <person name="Pafco B."/>
            <person name="Schwarz E.M."/>
        </authorList>
    </citation>
    <scope>NUCLEOTIDE SEQUENCE [LARGE SCALE GENOMIC DNA]</scope>
    <source>
        <strain evidence="2 3">Aroian</strain>
        <tissue evidence="2">Whole animal</tissue>
    </source>
</reference>
<protein>
    <recommendedName>
        <fullName evidence="4">Histone H2A/H2B/H3 domain-containing protein</fullName>
    </recommendedName>
</protein>
<evidence type="ECO:0008006" key="4">
    <source>
        <dbReference type="Google" id="ProtNLM"/>
    </source>
</evidence>
<keyword evidence="3" id="KW-1185">Reference proteome</keyword>
<evidence type="ECO:0000313" key="2">
    <source>
        <dbReference type="EMBL" id="KAK6732329.1"/>
    </source>
</evidence>
<dbReference type="PANTHER" id="PTHR23428">
    <property type="entry name" value="HISTONE H2B"/>
    <property type="match status" value="1"/>
</dbReference>
<organism evidence="2 3">
    <name type="scientific">Necator americanus</name>
    <name type="common">Human hookworm</name>
    <dbReference type="NCBI Taxonomy" id="51031"/>
    <lineage>
        <taxon>Eukaryota</taxon>
        <taxon>Metazoa</taxon>
        <taxon>Ecdysozoa</taxon>
        <taxon>Nematoda</taxon>
        <taxon>Chromadorea</taxon>
        <taxon>Rhabditida</taxon>
        <taxon>Rhabditina</taxon>
        <taxon>Rhabditomorpha</taxon>
        <taxon>Strongyloidea</taxon>
        <taxon>Ancylostomatidae</taxon>
        <taxon>Bunostominae</taxon>
        <taxon>Necator</taxon>
    </lineage>
</organism>
<comment type="caution">
    <text evidence="2">The sequence shown here is derived from an EMBL/GenBank/DDBJ whole genome shotgun (WGS) entry which is preliminary data.</text>
</comment>
<dbReference type="PRINTS" id="PR00621">
    <property type="entry name" value="HISTONEH2B"/>
</dbReference>
<comment type="similarity">
    <text evidence="1">Belongs to the histone H2B family.</text>
</comment>
<dbReference type="Proteomes" id="UP001303046">
    <property type="component" value="Unassembled WGS sequence"/>
</dbReference>
<evidence type="ECO:0000256" key="1">
    <source>
        <dbReference type="ARBA" id="ARBA00006846"/>
    </source>
</evidence>
<dbReference type="CDD" id="cd22910">
    <property type="entry name" value="HFD_H2B"/>
    <property type="match status" value="1"/>
</dbReference>
<dbReference type="EMBL" id="JAVFWL010000002">
    <property type="protein sequence ID" value="KAK6732329.1"/>
    <property type="molecule type" value="Genomic_DNA"/>
</dbReference>
<dbReference type="InterPro" id="IPR009072">
    <property type="entry name" value="Histone-fold"/>
</dbReference>
<gene>
    <name evidence="2" type="primary">Necator_chrII.g4402</name>
    <name evidence="2" type="ORF">RB195_016610</name>
</gene>
<accession>A0ABR1C3N5</accession>
<dbReference type="Gene3D" id="1.10.20.10">
    <property type="entry name" value="Histone, subunit A"/>
    <property type="match status" value="1"/>
</dbReference>
<proteinExistence type="inferred from homology"/>
<name>A0ABR1C3N5_NECAM</name>
<dbReference type="InterPro" id="IPR000558">
    <property type="entry name" value="Histone_H2B"/>
</dbReference>
<dbReference type="SMART" id="SM00427">
    <property type="entry name" value="H2B"/>
    <property type="match status" value="1"/>
</dbReference>
<sequence>MFTQAPPPAVWAGHSHARTPVESSLPEIDRSAIHCVFCCVVNVSMQMRIRSRRFLRMKRRRKEVFSVHIYRVLKRIQPNTGITRDAMSFMDYFVVGAFKLLAAEAARLGGDSTGGNVTVSEIQTAVRLMLPPEIAKNAVSEGRKAVAMYRSRE</sequence>